<dbReference type="OrthoDB" id="6230307at2"/>
<sequence length="398" mass="44522">MTRYRLQPTPAQERTLLKHCEHARFVWNLACEQHAHWRPGRQPAPGFAEQCRQLTRARMEFVWLRAGSVIVQQQALKDFTQAMSNLFAGTHRRPTWRKAGRHEGFRIVAIKPDDVRRLSRRVGEVRVPKVGWVRFRWSRPVPDSARSFRVTRDRAGRWHVAFAVVPAIVEAPGTGEVVGVDRGVAVTAALSTGALLTVPDLRDGERSRLGRLLRRLSRARPGSKRRARIKAAIARLSTRARDRRKDWVEKTSTELARRFDVVAIEDLDVVAMTRSARGTAETPGRNVSQKTGLNRSIRAACWGLLAQRLAHKAPGRVVKINPRNTSRTCNACKHVDRESRKSQALFLCTACGHRANADVNAACNIRDTAAGHAVAARGGSPLGGPANREPRHDLLLTR</sequence>
<reference evidence="11 12" key="1">
    <citation type="submission" date="2019-09" db="EMBL/GenBank/DDBJ databases">
        <title>Actinomadura physcomitrii sp. nov., a novel actinomycete isolated from moss [Physcomitrium sphaericum (Ludw) Fuernr].</title>
        <authorList>
            <person name="Liu C."/>
            <person name="Zhuang X."/>
        </authorList>
    </citation>
    <scope>NUCLEOTIDE SEQUENCE [LARGE SCALE GENOMIC DNA]</scope>
    <source>
        <strain evidence="11 12">CYP1-1B</strain>
    </source>
</reference>
<dbReference type="Pfam" id="PF07282">
    <property type="entry name" value="Cas12f1-like_TNB"/>
    <property type="match status" value="1"/>
</dbReference>
<evidence type="ECO:0000256" key="1">
    <source>
        <dbReference type="ARBA" id="ARBA00008761"/>
    </source>
</evidence>
<name>A0A6L3VY85_9ACTN</name>
<keyword evidence="4" id="KW-0862">Zinc</keyword>
<evidence type="ECO:0000256" key="2">
    <source>
        <dbReference type="ARBA" id="ARBA00022578"/>
    </source>
</evidence>
<keyword evidence="3" id="KW-0479">Metal-binding</keyword>
<dbReference type="NCBIfam" id="NF040570">
    <property type="entry name" value="guided_TnpB"/>
    <property type="match status" value="1"/>
</dbReference>
<accession>A0A6L3VY85</accession>
<evidence type="ECO:0000256" key="5">
    <source>
        <dbReference type="ARBA" id="ARBA00023125"/>
    </source>
</evidence>
<dbReference type="GO" id="GO:0003677">
    <property type="term" value="F:DNA binding"/>
    <property type="evidence" value="ECO:0007669"/>
    <property type="project" value="UniProtKB-KW"/>
</dbReference>
<feature type="domain" description="Cas12f1-like TNB" evidence="9">
    <location>
        <begin position="302"/>
        <end position="365"/>
    </location>
</feature>
<evidence type="ECO:0000313" key="12">
    <source>
        <dbReference type="Proteomes" id="UP000483004"/>
    </source>
</evidence>
<organism evidence="11 12">
    <name type="scientific">Actinomadura montaniterrae</name>
    <dbReference type="NCBI Taxonomy" id="1803903"/>
    <lineage>
        <taxon>Bacteria</taxon>
        <taxon>Bacillati</taxon>
        <taxon>Actinomycetota</taxon>
        <taxon>Actinomycetes</taxon>
        <taxon>Streptosporangiales</taxon>
        <taxon>Thermomonosporaceae</taxon>
        <taxon>Actinomadura</taxon>
    </lineage>
</organism>
<dbReference type="InterPro" id="IPR021027">
    <property type="entry name" value="Transposase_put_HTH"/>
</dbReference>
<feature type="region of interest" description="Disordered" evidence="7">
    <location>
        <begin position="375"/>
        <end position="398"/>
    </location>
</feature>
<feature type="compositionally biased region" description="Basic and acidic residues" evidence="7">
    <location>
        <begin position="388"/>
        <end position="398"/>
    </location>
</feature>
<keyword evidence="5" id="KW-0238">DNA-binding</keyword>
<evidence type="ECO:0000256" key="3">
    <source>
        <dbReference type="ARBA" id="ARBA00022723"/>
    </source>
</evidence>
<dbReference type="EMBL" id="WBMR01000044">
    <property type="protein sequence ID" value="KAB2380482.1"/>
    <property type="molecule type" value="Genomic_DNA"/>
</dbReference>
<evidence type="ECO:0000256" key="6">
    <source>
        <dbReference type="ARBA" id="ARBA00023172"/>
    </source>
</evidence>
<comment type="caution">
    <text evidence="11">The sequence shown here is derived from an EMBL/GenBank/DDBJ whole genome shotgun (WGS) entry which is preliminary data.</text>
</comment>
<dbReference type="RefSeq" id="WP_151541163.1">
    <property type="nucleotide sequence ID" value="NZ_WBMR01000044.1"/>
</dbReference>
<evidence type="ECO:0000313" key="11">
    <source>
        <dbReference type="EMBL" id="KAB2380482.1"/>
    </source>
</evidence>
<dbReference type="InterPro" id="IPR010095">
    <property type="entry name" value="Cas12f1-like_TNB"/>
</dbReference>
<evidence type="ECO:0000256" key="4">
    <source>
        <dbReference type="ARBA" id="ARBA00022833"/>
    </source>
</evidence>
<comment type="similarity">
    <text evidence="1">In the C-terminal section; belongs to the transposase 35 family.</text>
</comment>
<evidence type="ECO:0000259" key="10">
    <source>
        <dbReference type="Pfam" id="PF12323"/>
    </source>
</evidence>
<evidence type="ECO:0000259" key="9">
    <source>
        <dbReference type="Pfam" id="PF07282"/>
    </source>
</evidence>
<dbReference type="GO" id="GO:0006310">
    <property type="term" value="P:DNA recombination"/>
    <property type="evidence" value="ECO:0007669"/>
    <property type="project" value="UniProtKB-KW"/>
</dbReference>
<dbReference type="Pfam" id="PF12323">
    <property type="entry name" value="HTH_OrfB_IS605"/>
    <property type="match status" value="1"/>
</dbReference>
<feature type="domain" description="Transposase putative helix-turn-helix" evidence="10">
    <location>
        <begin position="2"/>
        <end position="34"/>
    </location>
</feature>
<keyword evidence="6" id="KW-0233">DNA recombination</keyword>
<evidence type="ECO:0000256" key="7">
    <source>
        <dbReference type="SAM" id="MobiDB-lite"/>
    </source>
</evidence>
<proteinExistence type="inferred from homology"/>
<keyword evidence="12" id="KW-1185">Reference proteome</keyword>
<dbReference type="Proteomes" id="UP000483004">
    <property type="component" value="Unassembled WGS sequence"/>
</dbReference>
<gene>
    <name evidence="11" type="ORF">F9B16_17570</name>
</gene>
<keyword evidence="2" id="KW-0815">Transposition</keyword>
<evidence type="ECO:0000259" key="8">
    <source>
        <dbReference type="Pfam" id="PF01385"/>
    </source>
</evidence>
<dbReference type="AlphaFoldDB" id="A0A6L3VY85"/>
<dbReference type="GO" id="GO:0046872">
    <property type="term" value="F:metal ion binding"/>
    <property type="evidence" value="ECO:0007669"/>
    <property type="project" value="UniProtKB-KW"/>
</dbReference>
<dbReference type="GO" id="GO:0032196">
    <property type="term" value="P:transposition"/>
    <property type="evidence" value="ECO:0007669"/>
    <property type="project" value="UniProtKB-KW"/>
</dbReference>
<feature type="domain" description="Probable transposase IS891/IS1136/IS1341" evidence="8">
    <location>
        <begin position="170"/>
        <end position="275"/>
    </location>
</feature>
<protein>
    <submittedName>
        <fullName evidence="11">Transposase</fullName>
    </submittedName>
</protein>
<dbReference type="InterPro" id="IPR001959">
    <property type="entry name" value="Transposase"/>
</dbReference>
<dbReference type="Pfam" id="PF01385">
    <property type="entry name" value="OrfB_IS605"/>
    <property type="match status" value="1"/>
</dbReference>